<protein>
    <submittedName>
        <fullName evidence="2">Uncharacterized protein</fullName>
    </submittedName>
</protein>
<evidence type="ECO:0000313" key="2">
    <source>
        <dbReference type="EMBL" id="KAK3291736.1"/>
    </source>
</evidence>
<evidence type="ECO:0000256" key="1">
    <source>
        <dbReference type="SAM" id="MobiDB-lite"/>
    </source>
</evidence>
<dbReference type="Proteomes" id="UP001278766">
    <property type="component" value="Unassembled WGS sequence"/>
</dbReference>
<comment type="caution">
    <text evidence="2">The sequence shown here is derived from an EMBL/GenBank/DDBJ whole genome shotgun (WGS) entry which is preliminary data.</text>
</comment>
<gene>
    <name evidence="2" type="ORF">B0H64DRAFT_407919</name>
</gene>
<organism evidence="2 3">
    <name type="scientific">Chaetomium fimeti</name>
    <dbReference type="NCBI Taxonomy" id="1854472"/>
    <lineage>
        <taxon>Eukaryota</taxon>
        <taxon>Fungi</taxon>
        <taxon>Dikarya</taxon>
        <taxon>Ascomycota</taxon>
        <taxon>Pezizomycotina</taxon>
        <taxon>Sordariomycetes</taxon>
        <taxon>Sordariomycetidae</taxon>
        <taxon>Sordariales</taxon>
        <taxon>Chaetomiaceae</taxon>
        <taxon>Chaetomium</taxon>
    </lineage>
</organism>
<sequence length="337" mass="35727">MFASLLGVPSHSGSSSRTHKHGSRRSTSSTSTNASHHSKPTKPSRSSVQRPVAPGPVSASFLFVVNELQVDYEPASPQDQPLTDQWLNTMPPQHAGAYVGELVGTVFRYRDGVVAPAHGYLWHRPTLNTEGRIVRINPAGVIDGWPAVYRAQTVFACSPLLAMIVTDGDASLGHTFPRRMCSCAGKYISSAGGGGGGSGGGGGGGSGLYEDEDDERCSTWSHLHFVGGDERRGVSYVNSYASGDPFVAGEAPSWVPALVPGVYRNTRPGVGPSRGLSGELPIVLALMGFHGRPGRASDVFQSRKWEMGQWLGSSRASGYRGYLLSLCCVQLMPRAPG</sequence>
<keyword evidence="3" id="KW-1185">Reference proteome</keyword>
<dbReference type="AlphaFoldDB" id="A0AAE0LNA0"/>
<reference evidence="2" key="2">
    <citation type="submission" date="2023-06" db="EMBL/GenBank/DDBJ databases">
        <authorList>
            <consortium name="Lawrence Berkeley National Laboratory"/>
            <person name="Haridas S."/>
            <person name="Hensen N."/>
            <person name="Bonometti L."/>
            <person name="Westerberg I."/>
            <person name="Brannstrom I.O."/>
            <person name="Guillou S."/>
            <person name="Cros-Aarteil S."/>
            <person name="Calhoun S."/>
            <person name="Kuo A."/>
            <person name="Mondo S."/>
            <person name="Pangilinan J."/>
            <person name="Riley R."/>
            <person name="Labutti K."/>
            <person name="Andreopoulos B."/>
            <person name="Lipzen A."/>
            <person name="Chen C."/>
            <person name="Yanf M."/>
            <person name="Daum C."/>
            <person name="Ng V."/>
            <person name="Clum A."/>
            <person name="Steindorff A."/>
            <person name="Ohm R."/>
            <person name="Martin F."/>
            <person name="Silar P."/>
            <person name="Natvig D."/>
            <person name="Lalanne C."/>
            <person name="Gautier V."/>
            <person name="Ament-Velasquez S.L."/>
            <person name="Kruys A."/>
            <person name="Hutchinson M.I."/>
            <person name="Powell A.J."/>
            <person name="Barry K."/>
            <person name="Miller A.N."/>
            <person name="Grigoriev I.V."/>
            <person name="Debuchy R."/>
            <person name="Gladieux P."/>
            <person name="Thoren M.H."/>
            <person name="Johannesson H."/>
        </authorList>
    </citation>
    <scope>NUCLEOTIDE SEQUENCE</scope>
    <source>
        <strain evidence="2">CBS 168.71</strain>
    </source>
</reference>
<dbReference type="EMBL" id="JAUEPN010000008">
    <property type="protein sequence ID" value="KAK3291736.1"/>
    <property type="molecule type" value="Genomic_DNA"/>
</dbReference>
<proteinExistence type="predicted"/>
<name>A0AAE0LNA0_9PEZI</name>
<dbReference type="GeneID" id="87841539"/>
<dbReference type="RefSeq" id="XP_062655250.1">
    <property type="nucleotide sequence ID" value="XM_062804591.1"/>
</dbReference>
<feature type="compositionally biased region" description="Low complexity" evidence="1">
    <location>
        <begin position="25"/>
        <end position="35"/>
    </location>
</feature>
<reference evidence="2" key="1">
    <citation type="journal article" date="2023" name="Mol. Phylogenet. Evol.">
        <title>Genome-scale phylogeny and comparative genomics of the fungal order Sordariales.</title>
        <authorList>
            <person name="Hensen N."/>
            <person name="Bonometti L."/>
            <person name="Westerberg I."/>
            <person name="Brannstrom I.O."/>
            <person name="Guillou S."/>
            <person name="Cros-Aarteil S."/>
            <person name="Calhoun S."/>
            <person name="Haridas S."/>
            <person name="Kuo A."/>
            <person name="Mondo S."/>
            <person name="Pangilinan J."/>
            <person name="Riley R."/>
            <person name="LaButti K."/>
            <person name="Andreopoulos B."/>
            <person name="Lipzen A."/>
            <person name="Chen C."/>
            <person name="Yan M."/>
            <person name="Daum C."/>
            <person name="Ng V."/>
            <person name="Clum A."/>
            <person name="Steindorff A."/>
            <person name="Ohm R.A."/>
            <person name="Martin F."/>
            <person name="Silar P."/>
            <person name="Natvig D.O."/>
            <person name="Lalanne C."/>
            <person name="Gautier V."/>
            <person name="Ament-Velasquez S.L."/>
            <person name="Kruys A."/>
            <person name="Hutchinson M.I."/>
            <person name="Powell A.J."/>
            <person name="Barry K."/>
            <person name="Miller A.N."/>
            <person name="Grigoriev I.V."/>
            <person name="Debuchy R."/>
            <person name="Gladieux P."/>
            <person name="Hiltunen Thoren M."/>
            <person name="Johannesson H."/>
        </authorList>
    </citation>
    <scope>NUCLEOTIDE SEQUENCE</scope>
    <source>
        <strain evidence="2">CBS 168.71</strain>
    </source>
</reference>
<evidence type="ECO:0000313" key="3">
    <source>
        <dbReference type="Proteomes" id="UP001278766"/>
    </source>
</evidence>
<feature type="region of interest" description="Disordered" evidence="1">
    <location>
        <begin position="1"/>
        <end position="52"/>
    </location>
</feature>
<accession>A0AAE0LNA0</accession>